<name>A0AA37WD06_9BACT</name>
<protein>
    <submittedName>
        <fullName evidence="1">Uncharacterized protein</fullName>
    </submittedName>
</protein>
<evidence type="ECO:0000313" key="1">
    <source>
        <dbReference type="EMBL" id="GLR17366.1"/>
    </source>
</evidence>
<accession>A0AA37WD06</accession>
<dbReference type="RefSeq" id="WP_235294076.1">
    <property type="nucleotide sequence ID" value="NZ_BSOH01000011.1"/>
</dbReference>
<gene>
    <name evidence="1" type="ORF">GCM10007940_19810</name>
</gene>
<dbReference type="EMBL" id="BSOH01000011">
    <property type="protein sequence ID" value="GLR17366.1"/>
    <property type="molecule type" value="Genomic_DNA"/>
</dbReference>
<dbReference type="AlphaFoldDB" id="A0AA37WD06"/>
<sequence length="147" mass="16558">MNSYFYDFDIYISSEEDIPSALLQGDNEKKLLVIVNAADYTAENKAFLAKILSAISYDLDKDANVLVLPKEKSYSVTSLIKNGFYTNVLIFGINLKDIGFSVSTYLYAPFEIAGKTYLINHPLEKVKSSVDFKKSLWTALQAMPFNK</sequence>
<organism evidence="1 2">
    <name type="scientific">Portibacter lacus</name>
    <dbReference type="NCBI Taxonomy" id="1099794"/>
    <lineage>
        <taxon>Bacteria</taxon>
        <taxon>Pseudomonadati</taxon>
        <taxon>Bacteroidota</taxon>
        <taxon>Saprospiria</taxon>
        <taxon>Saprospirales</taxon>
        <taxon>Haliscomenobacteraceae</taxon>
        <taxon>Portibacter</taxon>
    </lineage>
</organism>
<reference evidence="1" key="1">
    <citation type="journal article" date="2014" name="Int. J. Syst. Evol. Microbiol.">
        <title>Complete genome sequence of Corynebacterium casei LMG S-19264T (=DSM 44701T), isolated from a smear-ripened cheese.</title>
        <authorList>
            <consortium name="US DOE Joint Genome Institute (JGI-PGF)"/>
            <person name="Walter F."/>
            <person name="Albersmeier A."/>
            <person name="Kalinowski J."/>
            <person name="Ruckert C."/>
        </authorList>
    </citation>
    <scope>NUCLEOTIDE SEQUENCE</scope>
    <source>
        <strain evidence="1">NBRC 108769</strain>
    </source>
</reference>
<reference evidence="1" key="2">
    <citation type="submission" date="2023-01" db="EMBL/GenBank/DDBJ databases">
        <title>Draft genome sequence of Portibacter lacus strain NBRC 108769.</title>
        <authorList>
            <person name="Sun Q."/>
            <person name="Mori K."/>
        </authorList>
    </citation>
    <scope>NUCLEOTIDE SEQUENCE</scope>
    <source>
        <strain evidence="1">NBRC 108769</strain>
    </source>
</reference>
<comment type="caution">
    <text evidence="1">The sequence shown here is derived from an EMBL/GenBank/DDBJ whole genome shotgun (WGS) entry which is preliminary data.</text>
</comment>
<proteinExistence type="predicted"/>
<dbReference type="Proteomes" id="UP001156666">
    <property type="component" value="Unassembled WGS sequence"/>
</dbReference>
<keyword evidence="2" id="KW-1185">Reference proteome</keyword>
<evidence type="ECO:0000313" key="2">
    <source>
        <dbReference type="Proteomes" id="UP001156666"/>
    </source>
</evidence>